<protein>
    <submittedName>
        <fullName evidence="1">Uncharacterized protein</fullName>
    </submittedName>
</protein>
<evidence type="ECO:0000313" key="2">
    <source>
        <dbReference type="Proteomes" id="UP000559117"/>
    </source>
</evidence>
<evidence type="ECO:0000313" key="1">
    <source>
        <dbReference type="EMBL" id="MBB5335284.1"/>
    </source>
</evidence>
<accession>A0A840UR27</accession>
<keyword evidence="2" id="KW-1185">Reference proteome</keyword>
<sequence length="98" mass="11040">MGEYLICDKCKYNANSKYSYPCASCKHTNYYKYFTPAVNEFIGQCPICGTPYDEGDVSISRDINIGPYSVLKCTCHNGECGQVSTYKIGTYIEKKQQS</sequence>
<comment type="caution">
    <text evidence="1">The sequence shown here is derived from an EMBL/GenBank/DDBJ whole genome shotgun (WGS) entry which is preliminary data.</text>
</comment>
<reference evidence="1 2" key="1">
    <citation type="submission" date="2020-08" db="EMBL/GenBank/DDBJ databases">
        <title>Genomic Encyclopedia of Type Strains, Phase IV (KMG-IV): sequencing the most valuable type-strain genomes for metagenomic binning, comparative biology and taxonomic classification.</title>
        <authorList>
            <person name="Goeker M."/>
        </authorList>
    </citation>
    <scope>NUCLEOTIDE SEQUENCE [LARGE SCALE GENOMIC DNA]</scope>
    <source>
        <strain evidence="1 2">DSM 24661</strain>
    </source>
</reference>
<dbReference type="RefSeq" id="WP_183859134.1">
    <property type="nucleotide sequence ID" value="NZ_JACHFH010000003.1"/>
</dbReference>
<dbReference type="EMBL" id="JACHFH010000003">
    <property type="protein sequence ID" value="MBB5335284.1"/>
    <property type="molecule type" value="Genomic_DNA"/>
</dbReference>
<dbReference type="Proteomes" id="UP000559117">
    <property type="component" value="Unassembled WGS sequence"/>
</dbReference>
<dbReference type="AlphaFoldDB" id="A0A840UR27"/>
<gene>
    <name evidence="1" type="ORF">HNR32_000404</name>
</gene>
<proteinExistence type="predicted"/>
<organism evidence="1 2">
    <name type="scientific">Pectinatus brassicae</name>
    <dbReference type="NCBI Taxonomy" id="862415"/>
    <lineage>
        <taxon>Bacteria</taxon>
        <taxon>Bacillati</taxon>
        <taxon>Bacillota</taxon>
        <taxon>Negativicutes</taxon>
        <taxon>Selenomonadales</taxon>
        <taxon>Selenomonadaceae</taxon>
        <taxon>Pectinatus</taxon>
    </lineage>
</organism>
<name>A0A840UR27_9FIRM</name>